<dbReference type="PANTHER" id="PTHR16295">
    <property type="entry name" value="TRAF-TYPE ZINC FINGER PROTEIN-RELATED"/>
    <property type="match status" value="1"/>
</dbReference>
<dbReference type="InterPro" id="IPR051986">
    <property type="entry name" value="Innate_Immune_Apopt_Reg"/>
</dbReference>
<dbReference type="AlphaFoldDB" id="A0A4U5V161"/>
<evidence type="ECO:0000256" key="1">
    <source>
        <dbReference type="ARBA" id="ARBA00022723"/>
    </source>
</evidence>
<dbReference type="EMBL" id="CM014090">
    <property type="protein sequence ID" value="TKS81447.1"/>
    <property type="molecule type" value="Genomic_DNA"/>
</dbReference>
<dbReference type="InterPro" id="IPR013083">
    <property type="entry name" value="Znf_RING/FYVE/PHD"/>
</dbReference>
<dbReference type="STRING" id="240159.A0A4U5V161"/>
<sequence length="175" mass="19780">MERRHLTDHESDECVERLQSCQYCELELPLKELDEHHVACGSRTELCRECGRYITLRDQPGHGLTCSATEDGSGPSQTTSKPPAHNIKATRSDDVEDKPEEEEGEDEDYLSEQGGALWINSAYKSNSMSYRASNGSWDEGGDPDQISTCPYCHLALPLRTLRWHKGKCRIHVIMK</sequence>
<keyword evidence="2" id="KW-0863">Zinc-finger</keyword>
<protein>
    <submittedName>
        <fullName evidence="6">Zinc finger domain-containing protein 1</fullName>
    </submittedName>
</protein>
<keyword evidence="7" id="KW-1185">Reference proteome</keyword>
<feature type="domain" description="TRAFD1/XAF1 zinc finger" evidence="5">
    <location>
        <begin position="26"/>
        <end position="66"/>
    </location>
</feature>
<feature type="compositionally biased region" description="Polar residues" evidence="4">
    <location>
        <begin position="66"/>
        <end position="81"/>
    </location>
</feature>
<name>A0A4U5V161_COLLU</name>
<keyword evidence="1" id="KW-0479">Metal-binding</keyword>
<dbReference type="PANTHER" id="PTHR16295:SF17">
    <property type="entry name" value="XIAP-ASSOCIATED FACTOR 1"/>
    <property type="match status" value="1"/>
</dbReference>
<organism evidence="6 7">
    <name type="scientific">Collichthys lucidus</name>
    <name type="common">Big head croaker</name>
    <name type="synonym">Sciaena lucida</name>
    <dbReference type="NCBI Taxonomy" id="240159"/>
    <lineage>
        <taxon>Eukaryota</taxon>
        <taxon>Metazoa</taxon>
        <taxon>Chordata</taxon>
        <taxon>Craniata</taxon>
        <taxon>Vertebrata</taxon>
        <taxon>Euteleostomi</taxon>
        <taxon>Actinopterygii</taxon>
        <taxon>Neopterygii</taxon>
        <taxon>Teleostei</taxon>
        <taxon>Neoteleostei</taxon>
        <taxon>Acanthomorphata</taxon>
        <taxon>Eupercaria</taxon>
        <taxon>Sciaenidae</taxon>
        <taxon>Collichthys</taxon>
    </lineage>
</organism>
<proteinExistence type="predicted"/>
<evidence type="ECO:0000259" key="5">
    <source>
        <dbReference type="Pfam" id="PF21366"/>
    </source>
</evidence>
<dbReference type="Pfam" id="PF21366">
    <property type="entry name" value="TRAFD1-XIAF1_ZnF"/>
    <property type="match status" value="1"/>
</dbReference>
<evidence type="ECO:0000256" key="4">
    <source>
        <dbReference type="SAM" id="MobiDB-lite"/>
    </source>
</evidence>
<feature type="compositionally biased region" description="Acidic residues" evidence="4">
    <location>
        <begin position="94"/>
        <end position="110"/>
    </location>
</feature>
<accession>A0A4U5V161</accession>
<evidence type="ECO:0000256" key="2">
    <source>
        <dbReference type="ARBA" id="ARBA00022771"/>
    </source>
</evidence>
<evidence type="ECO:0000313" key="6">
    <source>
        <dbReference type="EMBL" id="TKS81447.1"/>
    </source>
</evidence>
<dbReference type="GO" id="GO:0005739">
    <property type="term" value="C:mitochondrion"/>
    <property type="evidence" value="ECO:0007669"/>
    <property type="project" value="TreeGrafter"/>
</dbReference>
<evidence type="ECO:0000256" key="3">
    <source>
        <dbReference type="ARBA" id="ARBA00022833"/>
    </source>
</evidence>
<dbReference type="InterPro" id="IPR049439">
    <property type="entry name" value="TRAFD1-XIAF1_Znf"/>
</dbReference>
<dbReference type="Gene3D" id="3.30.40.10">
    <property type="entry name" value="Zinc/RING finger domain, C3HC4 (zinc finger)"/>
    <property type="match status" value="1"/>
</dbReference>
<dbReference type="GO" id="GO:0008270">
    <property type="term" value="F:zinc ion binding"/>
    <property type="evidence" value="ECO:0007669"/>
    <property type="project" value="UniProtKB-KW"/>
</dbReference>
<keyword evidence="3" id="KW-0862">Zinc</keyword>
<gene>
    <name evidence="6" type="ORF">D9C73_015552</name>
</gene>
<reference evidence="6 7" key="1">
    <citation type="submission" date="2019-01" db="EMBL/GenBank/DDBJ databases">
        <title>Genome Assembly of Collichthys lucidus.</title>
        <authorList>
            <person name="Cai M."/>
            <person name="Xiao S."/>
        </authorList>
    </citation>
    <scope>NUCLEOTIDE SEQUENCE [LARGE SCALE GENOMIC DNA]</scope>
    <source>
        <strain evidence="6">JT15FE1705JMU</strain>
        <tissue evidence="6">Muscle</tissue>
    </source>
</reference>
<feature type="region of interest" description="Disordered" evidence="4">
    <location>
        <begin position="65"/>
        <end position="111"/>
    </location>
</feature>
<evidence type="ECO:0000313" key="7">
    <source>
        <dbReference type="Proteomes" id="UP000298787"/>
    </source>
</evidence>
<dbReference type="Proteomes" id="UP000298787">
    <property type="component" value="Chromosome 13"/>
</dbReference>